<evidence type="ECO:0000313" key="9">
    <source>
        <dbReference type="EMBL" id="CAG67122.1"/>
    </source>
</evidence>
<sequence length="228" mass="25639">MLGFEHAFVLLCLMELFDFILHVDEHLLEFVRNYGVWIYAILFLIIFVETGLVVMPFLPGDSLLFAAGALAASTGAMDPWVLGVLLFIAAVLGDTLNYHIGRYIGPRVFETNSRFINKAHLTKTHQFFERHGGKTIIFARFIPFARTFAPFVAGAGSMNYKFFLTYNAIGAFCWIASFITLGYLFGNMPVVKDNFTHLIFGIIILSVLPAIIGFIRQKLGSKVKDKRI</sequence>
<keyword evidence="3 7" id="KW-1003">Cell membrane</keyword>
<protein>
    <submittedName>
        <fullName evidence="9">Putative integral membrane protein (DedA)</fullName>
    </submittedName>
</protein>
<comment type="subcellular location">
    <subcellularLocation>
        <location evidence="1 7">Cell membrane</location>
        <topology evidence="1 7">Multi-pass membrane protein</topology>
    </subcellularLocation>
</comment>
<dbReference type="PANTHER" id="PTHR30353">
    <property type="entry name" value="INNER MEMBRANE PROTEIN DEDA-RELATED"/>
    <property type="match status" value="1"/>
</dbReference>
<name>Q6FFN5_ACIAD</name>
<dbReference type="GO" id="GO:0005886">
    <property type="term" value="C:plasma membrane"/>
    <property type="evidence" value="ECO:0007669"/>
    <property type="project" value="UniProtKB-SubCell"/>
</dbReference>
<dbReference type="InterPro" id="IPR032816">
    <property type="entry name" value="VTT_dom"/>
</dbReference>
<dbReference type="HOGENOM" id="CLU_044208_6_1_6"/>
<feature type="transmembrane region" description="Helical" evidence="7">
    <location>
        <begin position="64"/>
        <end position="92"/>
    </location>
</feature>
<dbReference type="KEGG" id="aci:ACIAD0148"/>
<dbReference type="NCBIfam" id="NF008102">
    <property type="entry name" value="PRK10847.1"/>
    <property type="match status" value="1"/>
</dbReference>
<evidence type="ECO:0000259" key="8">
    <source>
        <dbReference type="Pfam" id="PF09335"/>
    </source>
</evidence>
<dbReference type="InterPro" id="IPR058127">
    <property type="entry name" value="DedA"/>
</dbReference>
<evidence type="ECO:0000256" key="5">
    <source>
        <dbReference type="ARBA" id="ARBA00022989"/>
    </source>
</evidence>
<feature type="transmembrane region" description="Helical" evidence="7">
    <location>
        <begin position="36"/>
        <end position="58"/>
    </location>
</feature>
<dbReference type="Pfam" id="PF09335">
    <property type="entry name" value="VTT_dom"/>
    <property type="match status" value="1"/>
</dbReference>
<comment type="similarity">
    <text evidence="2 7">Belongs to the DedA family.</text>
</comment>
<evidence type="ECO:0000256" key="1">
    <source>
        <dbReference type="ARBA" id="ARBA00004651"/>
    </source>
</evidence>
<dbReference type="Proteomes" id="UP000000430">
    <property type="component" value="Chromosome"/>
</dbReference>
<evidence type="ECO:0000256" key="2">
    <source>
        <dbReference type="ARBA" id="ARBA00010792"/>
    </source>
</evidence>
<evidence type="ECO:0000313" key="10">
    <source>
        <dbReference type="Proteomes" id="UP000000430"/>
    </source>
</evidence>
<feature type="transmembrane region" description="Helical" evidence="7">
    <location>
        <begin position="197"/>
        <end position="215"/>
    </location>
</feature>
<dbReference type="PANTHER" id="PTHR30353:SF0">
    <property type="entry name" value="TRANSMEMBRANE PROTEIN"/>
    <property type="match status" value="1"/>
</dbReference>
<dbReference type="AlphaFoldDB" id="Q6FFN5"/>
<evidence type="ECO:0000256" key="4">
    <source>
        <dbReference type="ARBA" id="ARBA00022692"/>
    </source>
</evidence>
<evidence type="ECO:0000256" key="6">
    <source>
        <dbReference type="ARBA" id="ARBA00023136"/>
    </source>
</evidence>
<evidence type="ECO:0000256" key="3">
    <source>
        <dbReference type="ARBA" id="ARBA00022475"/>
    </source>
</evidence>
<dbReference type="InterPro" id="IPR032818">
    <property type="entry name" value="DedA-like"/>
</dbReference>
<organism evidence="9 10">
    <name type="scientific">Acinetobacter baylyi (strain ATCC 33305 / BD413 / ADP1)</name>
    <dbReference type="NCBI Taxonomy" id="62977"/>
    <lineage>
        <taxon>Bacteria</taxon>
        <taxon>Pseudomonadati</taxon>
        <taxon>Pseudomonadota</taxon>
        <taxon>Gammaproteobacteria</taxon>
        <taxon>Moraxellales</taxon>
        <taxon>Moraxellaceae</taxon>
        <taxon>Acinetobacter</taxon>
    </lineage>
</organism>
<accession>Q6FFN5</accession>
<keyword evidence="4 7" id="KW-0812">Transmembrane</keyword>
<proteinExistence type="inferred from homology"/>
<feature type="domain" description="VTT" evidence="8">
    <location>
        <begin position="58"/>
        <end position="183"/>
    </location>
</feature>
<keyword evidence="5 7" id="KW-1133">Transmembrane helix</keyword>
<keyword evidence="6 7" id="KW-0472">Membrane</keyword>
<dbReference type="eggNOG" id="COG0586">
    <property type="taxonomic scope" value="Bacteria"/>
</dbReference>
<evidence type="ECO:0000256" key="7">
    <source>
        <dbReference type="RuleBase" id="RU367016"/>
    </source>
</evidence>
<feature type="transmembrane region" description="Helical" evidence="7">
    <location>
        <begin position="6"/>
        <end position="24"/>
    </location>
</feature>
<dbReference type="STRING" id="202950.GCA_001485005_01884"/>
<reference evidence="9 10" key="1">
    <citation type="journal article" date="2004" name="Nucleic Acids Res.">
        <title>Unique features revealed by the genome sequence of Acinetobacter sp. ADP1, a versatile and naturally transformation competent bacterium.</title>
        <authorList>
            <person name="Barbe V."/>
            <person name="Vallenet D."/>
            <person name="Fonknechten N."/>
            <person name="Kreimeyer A."/>
            <person name="Oztas S."/>
            <person name="Labarre L."/>
            <person name="Cruveiller S."/>
            <person name="Robert C."/>
            <person name="Duprat S."/>
            <person name="Wincker P."/>
            <person name="Ornston L.N."/>
            <person name="Weissenbach J."/>
            <person name="Marliere P."/>
            <person name="Cohen G.N."/>
            <person name="Medigue C."/>
        </authorList>
    </citation>
    <scope>NUCLEOTIDE SEQUENCE [LARGE SCALE GENOMIC DNA]</scope>
    <source>
        <strain evidence="10">ATCC 33305 / BD413 / ADP1</strain>
    </source>
</reference>
<gene>
    <name evidence="9" type="ordered locus">ACIAD0148</name>
</gene>
<feature type="transmembrane region" description="Helical" evidence="7">
    <location>
        <begin position="163"/>
        <end position="185"/>
    </location>
</feature>
<dbReference type="EMBL" id="CR543861">
    <property type="protein sequence ID" value="CAG67122.1"/>
    <property type="molecule type" value="Genomic_DNA"/>
</dbReference>